<dbReference type="EMBL" id="BKCJ010003696">
    <property type="protein sequence ID" value="GEU56644.1"/>
    <property type="molecule type" value="Genomic_DNA"/>
</dbReference>
<reference evidence="2" key="1">
    <citation type="journal article" date="2019" name="Sci. Rep.">
        <title>Draft genome of Tanacetum cinerariifolium, the natural source of mosquito coil.</title>
        <authorList>
            <person name="Yamashiro T."/>
            <person name="Shiraishi A."/>
            <person name="Satake H."/>
            <person name="Nakayama K."/>
        </authorList>
    </citation>
    <scope>NUCLEOTIDE SEQUENCE</scope>
</reference>
<evidence type="ECO:0000313" key="2">
    <source>
        <dbReference type="EMBL" id="GEU56644.1"/>
    </source>
</evidence>
<dbReference type="AlphaFoldDB" id="A0A6L2L922"/>
<comment type="caution">
    <text evidence="2">The sequence shown here is derived from an EMBL/GenBank/DDBJ whole genome shotgun (WGS) entry which is preliminary data.</text>
</comment>
<feature type="region of interest" description="Disordered" evidence="1">
    <location>
        <begin position="71"/>
        <end position="102"/>
    </location>
</feature>
<gene>
    <name evidence="2" type="ORF">Tci_028622</name>
</gene>
<protein>
    <submittedName>
        <fullName evidence="2">Uncharacterized protein</fullName>
    </submittedName>
</protein>
<name>A0A6L2L922_TANCI</name>
<evidence type="ECO:0000256" key="1">
    <source>
        <dbReference type="SAM" id="MobiDB-lite"/>
    </source>
</evidence>
<organism evidence="2">
    <name type="scientific">Tanacetum cinerariifolium</name>
    <name type="common">Dalmatian daisy</name>
    <name type="synonym">Chrysanthemum cinerariifolium</name>
    <dbReference type="NCBI Taxonomy" id="118510"/>
    <lineage>
        <taxon>Eukaryota</taxon>
        <taxon>Viridiplantae</taxon>
        <taxon>Streptophyta</taxon>
        <taxon>Embryophyta</taxon>
        <taxon>Tracheophyta</taxon>
        <taxon>Spermatophyta</taxon>
        <taxon>Magnoliopsida</taxon>
        <taxon>eudicotyledons</taxon>
        <taxon>Gunneridae</taxon>
        <taxon>Pentapetalae</taxon>
        <taxon>asterids</taxon>
        <taxon>campanulids</taxon>
        <taxon>Asterales</taxon>
        <taxon>Asteraceae</taxon>
        <taxon>Asteroideae</taxon>
        <taxon>Anthemideae</taxon>
        <taxon>Anthemidinae</taxon>
        <taxon>Tanacetum</taxon>
    </lineage>
</organism>
<proteinExistence type="predicted"/>
<sequence length="102" mass="11559">MFTAIKNPPFSLCKSKNEALADVLRRSPSPSSFRYHHHHRNVIAPLASPTSRHRDHRRHAFTIAVVTSTVVTPSPSQPPSLSPIQRHQGPPLSYGFQSMRRW</sequence>
<accession>A0A6L2L922</accession>